<evidence type="ECO:0000256" key="1">
    <source>
        <dbReference type="ARBA" id="ARBA00004761"/>
    </source>
</evidence>
<dbReference type="SUPFAM" id="SSF51569">
    <property type="entry name" value="Aldolase"/>
    <property type="match status" value="1"/>
</dbReference>
<dbReference type="Gene3D" id="3.20.20.70">
    <property type="entry name" value="Aldolase class I"/>
    <property type="match status" value="1"/>
</dbReference>
<dbReference type="CDD" id="cd00452">
    <property type="entry name" value="KDPG_aldolase"/>
    <property type="match status" value="1"/>
</dbReference>
<evidence type="ECO:0000313" key="6">
    <source>
        <dbReference type="EMBL" id="XBM48930.1"/>
    </source>
</evidence>
<sequence length="209" mass="21279">MSRGASARRIIAVLRADHAAAYRPVVRTLVECGVHEIELTLTTPDTLRHVRGLIEEFGQDASIGVGTVTDEELARRALDAGAQFLVTPGLVAGVPALASRLGVPTIMGALTPTEVVAAMEAGADAVKIFPASAVGPGYLRQLRGPFPSLVAIPSGGVEIEDADGWFAAGAAAVSMGGPLIGDALAGGSLSGLRERAALLVAPAVRGDDR</sequence>
<dbReference type="InterPro" id="IPR000887">
    <property type="entry name" value="Aldlse_KDPG_KHG"/>
</dbReference>
<evidence type="ECO:0000256" key="2">
    <source>
        <dbReference type="ARBA" id="ARBA00006906"/>
    </source>
</evidence>
<keyword evidence="4" id="KW-0456">Lyase</keyword>
<organism evidence="6">
    <name type="scientific">Leifsonia sp. NPDC080035</name>
    <dbReference type="NCBI Taxonomy" id="3143936"/>
    <lineage>
        <taxon>Bacteria</taxon>
        <taxon>Bacillati</taxon>
        <taxon>Actinomycetota</taxon>
        <taxon>Actinomycetes</taxon>
        <taxon>Micrococcales</taxon>
        <taxon>Microbacteriaceae</taxon>
        <taxon>Leifsonia</taxon>
    </lineage>
</organism>
<comment type="subunit">
    <text evidence="3">Homotrimer.</text>
</comment>
<protein>
    <submittedName>
        <fullName evidence="6">Bifunctional 4-hydroxy-2-oxoglutarate aldolase/2-dehydro-3-deoxy-phosphogluconate aldolase</fullName>
    </submittedName>
</protein>
<dbReference type="RefSeq" id="WP_348788851.1">
    <property type="nucleotide sequence ID" value="NZ_CP157390.1"/>
</dbReference>
<name>A0AAU7GDK3_9MICO</name>
<evidence type="ECO:0000256" key="5">
    <source>
        <dbReference type="ARBA" id="ARBA00023277"/>
    </source>
</evidence>
<gene>
    <name evidence="6" type="ORF">AAME72_03485</name>
</gene>
<comment type="pathway">
    <text evidence="1">Carbohydrate acid metabolism.</text>
</comment>
<dbReference type="Pfam" id="PF01081">
    <property type="entry name" value="Aldolase"/>
    <property type="match status" value="1"/>
</dbReference>
<keyword evidence="5" id="KW-0119">Carbohydrate metabolism</keyword>
<proteinExistence type="inferred from homology"/>
<dbReference type="EMBL" id="CP157390">
    <property type="protein sequence ID" value="XBM48930.1"/>
    <property type="molecule type" value="Genomic_DNA"/>
</dbReference>
<accession>A0AAU7GDK3</accession>
<dbReference type="PANTHER" id="PTHR30246:SF1">
    <property type="entry name" value="2-DEHYDRO-3-DEOXY-6-PHOSPHOGALACTONATE ALDOLASE-RELATED"/>
    <property type="match status" value="1"/>
</dbReference>
<reference evidence="6" key="1">
    <citation type="submission" date="2024-05" db="EMBL/GenBank/DDBJ databases">
        <title>The Natural Products Discovery Center: Release of the First 8490 Sequenced Strains for Exploring Actinobacteria Biosynthetic Diversity.</title>
        <authorList>
            <person name="Kalkreuter E."/>
            <person name="Kautsar S.A."/>
            <person name="Yang D."/>
            <person name="Bader C.D."/>
            <person name="Teijaro C.N."/>
            <person name="Fluegel L."/>
            <person name="Davis C.M."/>
            <person name="Simpson J.R."/>
            <person name="Lauterbach L."/>
            <person name="Steele A.D."/>
            <person name="Gui C."/>
            <person name="Meng S."/>
            <person name="Li G."/>
            <person name="Viehrig K."/>
            <person name="Ye F."/>
            <person name="Su P."/>
            <person name="Kiefer A.F."/>
            <person name="Nichols A."/>
            <person name="Cepeda A.J."/>
            <person name="Yan W."/>
            <person name="Fan B."/>
            <person name="Jiang Y."/>
            <person name="Adhikari A."/>
            <person name="Zheng C.-J."/>
            <person name="Schuster L."/>
            <person name="Cowan T.M."/>
            <person name="Smanski M.J."/>
            <person name="Chevrette M.G."/>
            <person name="de Carvalho L.P.S."/>
            <person name="Shen B."/>
        </authorList>
    </citation>
    <scope>NUCLEOTIDE SEQUENCE</scope>
    <source>
        <strain evidence="6">NPDC080035</strain>
    </source>
</reference>
<dbReference type="InterPro" id="IPR013785">
    <property type="entry name" value="Aldolase_TIM"/>
</dbReference>
<dbReference type="PANTHER" id="PTHR30246">
    <property type="entry name" value="2-KETO-3-DEOXY-6-PHOSPHOGLUCONATE ALDOLASE"/>
    <property type="match status" value="1"/>
</dbReference>
<comment type="similarity">
    <text evidence="2">Belongs to the KHG/KDPG aldolase family.</text>
</comment>
<dbReference type="GO" id="GO:0016829">
    <property type="term" value="F:lyase activity"/>
    <property type="evidence" value="ECO:0007669"/>
    <property type="project" value="UniProtKB-KW"/>
</dbReference>
<evidence type="ECO:0000256" key="4">
    <source>
        <dbReference type="ARBA" id="ARBA00023239"/>
    </source>
</evidence>
<dbReference type="AlphaFoldDB" id="A0AAU7GDK3"/>
<evidence type="ECO:0000256" key="3">
    <source>
        <dbReference type="ARBA" id="ARBA00011233"/>
    </source>
</evidence>